<gene>
    <name evidence="3" type="ordered locus">IALB_1096</name>
</gene>
<evidence type="ECO:0000256" key="1">
    <source>
        <dbReference type="SAM" id="Phobius"/>
    </source>
</evidence>
<feature type="transmembrane region" description="Helical" evidence="1">
    <location>
        <begin position="41"/>
        <end position="66"/>
    </location>
</feature>
<dbReference type="CDD" id="cd00158">
    <property type="entry name" value="RHOD"/>
    <property type="match status" value="1"/>
</dbReference>
<dbReference type="RefSeq" id="WP_014559962.1">
    <property type="nucleotide sequence ID" value="NC_017464.1"/>
</dbReference>
<dbReference type="Pfam" id="PF04143">
    <property type="entry name" value="Sulf_transp"/>
    <property type="match status" value="1"/>
</dbReference>
<dbReference type="AlphaFoldDB" id="I0AIK0"/>
<reference evidence="3 4" key="1">
    <citation type="journal article" date="2012" name="Front. Microbiol.">
        <title>Complete genome of Ignavibacterium album, a metabolically versatile, flagellated, facultative anaerobe from the phylum Chlorobi.</title>
        <authorList>
            <person name="Liu Z."/>
            <person name="Frigaard N.-U."/>
            <person name="Vogl K."/>
            <person name="Iino T."/>
            <person name="Ohkuma M."/>
            <person name="Overmann J."/>
            <person name="Bryant D.A."/>
        </authorList>
    </citation>
    <scope>NUCLEOTIDE SEQUENCE [LARGE SCALE GENOMIC DNA]</scope>
    <source>
        <strain evidence="4">DSM 19864 / JCM 16511 / NBRC 101810 / Mat9-16</strain>
    </source>
</reference>
<dbReference type="PATRIC" id="fig|945713.3.peg.1101"/>
<feature type="transmembrane region" description="Helical" evidence="1">
    <location>
        <begin position="203"/>
        <end position="221"/>
    </location>
</feature>
<dbReference type="EMBL" id="CP003418">
    <property type="protein sequence ID" value="AFH48807.1"/>
    <property type="molecule type" value="Genomic_DNA"/>
</dbReference>
<dbReference type="STRING" id="945713.IALB_1096"/>
<dbReference type="InterPro" id="IPR001763">
    <property type="entry name" value="Rhodanese-like_dom"/>
</dbReference>
<proteinExistence type="predicted"/>
<sequence length="397" mass="44296">MGPLVPDIISNNLNFIVALVIGILFGAILEQAGFSTSKKLVGLFYGYDFTVLRVFFTAGLVAMIGVMGLDHYGLLDMSLVYINPTFLWSAIIGGLIMGLGFVVGGFCPGTSVCAAAIGKIDAMIFIVGAFFGVIIFAEGYPIFEPLYKAANLGNPRFFETLGMSQNVFAFIFIVVGLFSFWIASIVENKVNKVEKPPIRFTPYYISIVAIGILMALSAFVFPDRKVSLTQLVENANYVKSYNLETITVDEFAYRLMDEQDNKLQIIDFRPEKEYSKESLPKSTLFTIDNLFEKEPNQLLSLKHKINVFVADDEMTERKMAIIATELGYKRIKILQGGLNSFREQILNFKPIENPKNIDEVYQNRFRTKAKAVIPVLIQNNKSAGPVKKEQKRVVGGC</sequence>
<accession>I0AIK0</accession>
<feature type="transmembrane region" description="Helical" evidence="1">
    <location>
        <begin position="163"/>
        <end position="183"/>
    </location>
</feature>
<dbReference type="Proteomes" id="UP000007394">
    <property type="component" value="Chromosome"/>
</dbReference>
<evidence type="ECO:0000259" key="2">
    <source>
        <dbReference type="PROSITE" id="PS50206"/>
    </source>
</evidence>
<keyword evidence="4" id="KW-1185">Reference proteome</keyword>
<dbReference type="HOGENOM" id="CLU_701692_0_0_10"/>
<dbReference type="SUPFAM" id="SSF52821">
    <property type="entry name" value="Rhodanese/Cell cycle control phosphatase"/>
    <property type="match status" value="1"/>
</dbReference>
<keyword evidence="1" id="KW-0472">Membrane</keyword>
<dbReference type="SMART" id="SM00450">
    <property type="entry name" value="RHOD"/>
    <property type="match status" value="1"/>
</dbReference>
<name>I0AIK0_IGNAJ</name>
<dbReference type="eggNOG" id="COG0607">
    <property type="taxonomic scope" value="Bacteria"/>
</dbReference>
<feature type="transmembrane region" description="Helical" evidence="1">
    <location>
        <begin position="86"/>
        <end position="108"/>
    </location>
</feature>
<feature type="transmembrane region" description="Helical" evidence="1">
    <location>
        <begin position="120"/>
        <end position="143"/>
    </location>
</feature>
<evidence type="ECO:0000313" key="4">
    <source>
        <dbReference type="Proteomes" id="UP000007394"/>
    </source>
</evidence>
<dbReference type="KEGG" id="ial:IALB_1096"/>
<feature type="transmembrane region" description="Helical" evidence="1">
    <location>
        <begin position="12"/>
        <end position="29"/>
    </location>
</feature>
<keyword evidence="1" id="KW-1133">Transmembrane helix</keyword>
<dbReference type="InterPro" id="IPR007272">
    <property type="entry name" value="Sulf_transp_TsuA/YedE"/>
</dbReference>
<evidence type="ECO:0000313" key="3">
    <source>
        <dbReference type="EMBL" id="AFH48807.1"/>
    </source>
</evidence>
<keyword evidence="1" id="KW-0812">Transmembrane</keyword>
<dbReference type="PROSITE" id="PS50206">
    <property type="entry name" value="RHODANESE_3"/>
    <property type="match status" value="1"/>
</dbReference>
<dbReference type="Gene3D" id="3.40.250.10">
    <property type="entry name" value="Rhodanese-like domain"/>
    <property type="match status" value="1"/>
</dbReference>
<dbReference type="eggNOG" id="COG2391">
    <property type="taxonomic scope" value="Bacteria"/>
</dbReference>
<dbReference type="OrthoDB" id="1450994at2"/>
<dbReference type="InterPro" id="IPR036873">
    <property type="entry name" value="Rhodanese-like_dom_sf"/>
</dbReference>
<feature type="domain" description="Rhodanese" evidence="2">
    <location>
        <begin position="259"/>
        <end position="350"/>
    </location>
</feature>
<organism evidence="3 4">
    <name type="scientific">Ignavibacterium album (strain DSM 19864 / JCM 16511 / NBRC 101810 / Mat9-16)</name>
    <dbReference type="NCBI Taxonomy" id="945713"/>
    <lineage>
        <taxon>Bacteria</taxon>
        <taxon>Pseudomonadati</taxon>
        <taxon>Ignavibacteriota</taxon>
        <taxon>Ignavibacteria</taxon>
        <taxon>Ignavibacteriales</taxon>
        <taxon>Ignavibacteriaceae</taxon>
        <taxon>Ignavibacterium</taxon>
    </lineage>
</organism>
<dbReference type="Pfam" id="PF00581">
    <property type="entry name" value="Rhodanese"/>
    <property type="match status" value="1"/>
</dbReference>
<protein>
    <recommendedName>
        <fullName evidence="2">Rhodanese domain-containing protein</fullName>
    </recommendedName>
</protein>